<dbReference type="RefSeq" id="XP_003848409.1">
    <property type="nucleotide sequence ID" value="XM_003848361.1"/>
</dbReference>
<evidence type="ECO:0000313" key="2">
    <source>
        <dbReference type="Proteomes" id="UP000008062"/>
    </source>
</evidence>
<dbReference type="EMBL" id="CM001206">
    <property type="protein sequence ID" value="EGP83385.1"/>
    <property type="molecule type" value="Genomic_DNA"/>
</dbReference>
<protein>
    <submittedName>
        <fullName evidence="1">Uncharacterized protein</fullName>
    </submittedName>
</protein>
<dbReference type="GeneID" id="13396169"/>
<name>F9XNB4_ZYMTI</name>
<gene>
    <name evidence="1" type="ORF">MYCGRDRAFT_106171</name>
</gene>
<dbReference type="KEGG" id="ztr:MYCGRDRAFT_106171"/>
<keyword evidence="2" id="KW-1185">Reference proteome</keyword>
<dbReference type="AlphaFoldDB" id="F9XNB4"/>
<reference evidence="1 2" key="1">
    <citation type="journal article" date="2011" name="PLoS Genet.">
        <title>Finished genome of the fungal wheat pathogen Mycosphaerella graminicola reveals dispensome structure, chromosome plasticity, and stealth pathogenesis.</title>
        <authorList>
            <person name="Goodwin S.B."/>
            <person name="Ben M'barek S."/>
            <person name="Dhillon B."/>
            <person name="Wittenberg A.H.J."/>
            <person name="Crane C.F."/>
            <person name="Hane J.K."/>
            <person name="Foster A.J."/>
            <person name="Van der Lee T.A.J."/>
            <person name="Grimwood J."/>
            <person name="Aerts A."/>
            <person name="Antoniw J."/>
            <person name="Bailey A."/>
            <person name="Bluhm B."/>
            <person name="Bowler J."/>
            <person name="Bristow J."/>
            <person name="van der Burgt A."/>
            <person name="Canto-Canche B."/>
            <person name="Churchill A.C.L."/>
            <person name="Conde-Ferraez L."/>
            <person name="Cools H.J."/>
            <person name="Coutinho P.M."/>
            <person name="Csukai M."/>
            <person name="Dehal P."/>
            <person name="De Wit P."/>
            <person name="Donzelli B."/>
            <person name="van de Geest H.C."/>
            <person name="van Ham R.C.H.J."/>
            <person name="Hammond-Kosack K.E."/>
            <person name="Henrissat B."/>
            <person name="Kilian A."/>
            <person name="Kobayashi A.K."/>
            <person name="Koopmann E."/>
            <person name="Kourmpetis Y."/>
            <person name="Kuzniar A."/>
            <person name="Lindquist E."/>
            <person name="Lombard V."/>
            <person name="Maliepaard C."/>
            <person name="Martins N."/>
            <person name="Mehrabi R."/>
            <person name="Nap J.P.H."/>
            <person name="Ponomarenko A."/>
            <person name="Rudd J.J."/>
            <person name="Salamov A."/>
            <person name="Schmutz J."/>
            <person name="Schouten H.J."/>
            <person name="Shapiro H."/>
            <person name="Stergiopoulos I."/>
            <person name="Torriani S.F.F."/>
            <person name="Tu H."/>
            <person name="de Vries R.P."/>
            <person name="Waalwijk C."/>
            <person name="Ware S.B."/>
            <person name="Wiebenga A."/>
            <person name="Zwiers L.-H."/>
            <person name="Oliver R.P."/>
            <person name="Grigoriev I.V."/>
            <person name="Kema G.H.J."/>
        </authorList>
    </citation>
    <scope>NUCLEOTIDE SEQUENCE [LARGE SCALE GENOMIC DNA]</scope>
    <source>
        <strain evidence="2">CBS 115943 / IPO323</strain>
    </source>
</reference>
<dbReference type="HOGENOM" id="CLU_2075007_0_0_1"/>
<evidence type="ECO:0000313" key="1">
    <source>
        <dbReference type="EMBL" id="EGP83385.1"/>
    </source>
</evidence>
<organism evidence="1 2">
    <name type="scientific">Zymoseptoria tritici (strain CBS 115943 / IPO323)</name>
    <name type="common">Speckled leaf blotch fungus</name>
    <name type="synonym">Septoria tritici</name>
    <dbReference type="NCBI Taxonomy" id="336722"/>
    <lineage>
        <taxon>Eukaryota</taxon>
        <taxon>Fungi</taxon>
        <taxon>Dikarya</taxon>
        <taxon>Ascomycota</taxon>
        <taxon>Pezizomycotina</taxon>
        <taxon>Dothideomycetes</taxon>
        <taxon>Dothideomycetidae</taxon>
        <taxon>Mycosphaerellales</taxon>
        <taxon>Mycosphaerellaceae</taxon>
        <taxon>Zymoseptoria</taxon>
    </lineage>
</organism>
<dbReference type="Proteomes" id="UP000008062">
    <property type="component" value="Chromosome 11"/>
</dbReference>
<dbReference type="InParanoid" id="F9XNB4"/>
<accession>F9XNB4</accession>
<proteinExistence type="predicted"/>
<sequence>MPGVAKPLVTTEALLARSVVAGSSAVTGGNVPDDTDDMVLGSEDTVLLAVAPPTTLGDVPVDALSEAEELGAEEVLPGCWLPLAIISSAEMSLIDVEMGSLLGAAGVLAVVVSKTSID</sequence>